<sequence length="72" mass="8424">MHMITTNTSTLALLFLLLYLYSIYQRPPLSLYYIIYIYLFIRLAKLPVHSAKLLPFLGISQILLSKSSQVRF</sequence>
<name>A0ACB9MIH6_BAUVA</name>
<keyword evidence="2" id="KW-1185">Reference proteome</keyword>
<comment type="caution">
    <text evidence="1">The sequence shown here is derived from an EMBL/GenBank/DDBJ whole genome shotgun (WGS) entry which is preliminary data.</text>
</comment>
<gene>
    <name evidence="1" type="ORF">L6164_023038</name>
</gene>
<protein>
    <submittedName>
        <fullName evidence="1">Uncharacterized protein</fullName>
    </submittedName>
</protein>
<accession>A0ACB9MIH6</accession>
<evidence type="ECO:0000313" key="2">
    <source>
        <dbReference type="Proteomes" id="UP000828941"/>
    </source>
</evidence>
<evidence type="ECO:0000313" key="1">
    <source>
        <dbReference type="EMBL" id="KAI4323432.1"/>
    </source>
</evidence>
<reference evidence="1 2" key="1">
    <citation type="journal article" date="2022" name="DNA Res.">
        <title>Chromosomal-level genome assembly of the orchid tree Bauhinia variegata (Leguminosae; Cercidoideae) supports the allotetraploid origin hypothesis of Bauhinia.</title>
        <authorList>
            <person name="Zhong Y."/>
            <person name="Chen Y."/>
            <person name="Zheng D."/>
            <person name="Pang J."/>
            <person name="Liu Y."/>
            <person name="Luo S."/>
            <person name="Meng S."/>
            <person name="Qian L."/>
            <person name="Wei D."/>
            <person name="Dai S."/>
            <person name="Zhou R."/>
        </authorList>
    </citation>
    <scope>NUCLEOTIDE SEQUENCE [LARGE SCALE GENOMIC DNA]</scope>
    <source>
        <strain evidence="1">BV-YZ2020</strain>
    </source>
</reference>
<proteinExistence type="predicted"/>
<organism evidence="1 2">
    <name type="scientific">Bauhinia variegata</name>
    <name type="common">Purple orchid tree</name>
    <name type="synonym">Phanera variegata</name>
    <dbReference type="NCBI Taxonomy" id="167791"/>
    <lineage>
        <taxon>Eukaryota</taxon>
        <taxon>Viridiplantae</taxon>
        <taxon>Streptophyta</taxon>
        <taxon>Embryophyta</taxon>
        <taxon>Tracheophyta</taxon>
        <taxon>Spermatophyta</taxon>
        <taxon>Magnoliopsida</taxon>
        <taxon>eudicotyledons</taxon>
        <taxon>Gunneridae</taxon>
        <taxon>Pentapetalae</taxon>
        <taxon>rosids</taxon>
        <taxon>fabids</taxon>
        <taxon>Fabales</taxon>
        <taxon>Fabaceae</taxon>
        <taxon>Cercidoideae</taxon>
        <taxon>Cercideae</taxon>
        <taxon>Bauhiniinae</taxon>
        <taxon>Bauhinia</taxon>
    </lineage>
</organism>
<dbReference type="EMBL" id="CM039434">
    <property type="protein sequence ID" value="KAI4323432.1"/>
    <property type="molecule type" value="Genomic_DNA"/>
</dbReference>
<dbReference type="Proteomes" id="UP000828941">
    <property type="component" value="Chromosome 9"/>
</dbReference>